<dbReference type="GO" id="GO:0005516">
    <property type="term" value="F:calmodulin binding"/>
    <property type="evidence" value="ECO:0007669"/>
    <property type="project" value="EnsemblMetazoa"/>
</dbReference>
<dbReference type="PROSITE" id="PS52043">
    <property type="entry name" value="UBR4_E3"/>
    <property type="match status" value="1"/>
</dbReference>
<dbReference type="HOGENOM" id="CLU_2388562_0_0_1"/>
<dbReference type="EMBL" id="CH480818">
    <property type="protein sequence ID" value="EDW52070.1"/>
    <property type="molecule type" value="Genomic_DNA"/>
</dbReference>
<organism evidence="4">
    <name type="scientific">Drosophila sechellia</name>
    <name type="common">Fruit fly</name>
    <dbReference type="NCBI Taxonomy" id="7238"/>
    <lineage>
        <taxon>Eukaryota</taxon>
        <taxon>Metazoa</taxon>
        <taxon>Ecdysozoa</taxon>
        <taxon>Arthropoda</taxon>
        <taxon>Hexapoda</taxon>
        <taxon>Insecta</taxon>
        <taxon>Pterygota</taxon>
        <taxon>Neoptera</taxon>
        <taxon>Endopterygota</taxon>
        <taxon>Diptera</taxon>
        <taxon>Brachycera</taxon>
        <taxon>Muscomorpha</taxon>
        <taxon>Ephydroidea</taxon>
        <taxon>Drosophilidae</taxon>
        <taxon>Drosophila</taxon>
        <taxon>Sophophora</taxon>
    </lineage>
</organism>
<reference evidence="3 4" key="1">
    <citation type="journal article" date="2007" name="Nature">
        <title>Evolution of genes and genomes on the Drosophila phylogeny.</title>
        <authorList>
            <consortium name="Drosophila 12 Genomes Consortium"/>
            <person name="Clark A.G."/>
            <person name="Eisen M.B."/>
            <person name="Smith D.R."/>
            <person name="Bergman C.M."/>
            <person name="Oliver B."/>
            <person name="Markow T.A."/>
            <person name="Kaufman T.C."/>
            <person name="Kellis M."/>
            <person name="Gelbart W."/>
            <person name="Iyer V.N."/>
            <person name="Pollard D.A."/>
            <person name="Sackton T.B."/>
            <person name="Larracuente A.M."/>
            <person name="Singh N.D."/>
            <person name="Abad J.P."/>
            <person name="Abt D.N."/>
            <person name="Adryan B."/>
            <person name="Aguade M."/>
            <person name="Akashi H."/>
            <person name="Anderson W.W."/>
            <person name="Aquadro C.F."/>
            <person name="Ardell D.H."/>
            <person name="Arguello R."/>
            <person name="Artieri C.G."/>
            <person name="Barbash D.A."/>
            <person name="Barker D."/>
            <person name="Barsanti P."/>
            <person name="Batterham P."/>
            <person name="Batzoglou S."/>
            <person name="Begun D."/>
            <person name="Bhutkar A."/>
            <person name="Blanco E."/>
            <person name="Bosak S.A."/>
            <person name="Bradley R.K."/>
            <person name="Brand A.D."/>
            <person name="Brent M.R."/>
            <person name="Brooks A.N."/>
            <person name="Brown R.H."/>
            <person name="Butlin R.K."/>
            <person name="Caggese C."/>
            <person name="Calvi B.R."/>
            <person name="Bernardo de Carvalho A."/>
            <person name="Caspi A."/>
            <person name="Castrezana S."/>
            <person name="Celniker S.E."/>
            <person name="Chang J.L."/>
            <person name="Chapple C."/>
            <person name="Chatterji S."/>
            <person name="Chinwalla A."/>
            <person name="Civetta A."/>
            <person name="Clifton S.W."/>
            <person name="Comeron J.M."/>
            <person name="Costello J.C."/>
            <person name="Coyne J.A."/>
            <person name="Daub J."/>
            <person name="David R.G."/>
            <person name="Delcher A.L."/>
            <person name="Delehaunty K."/>
            <person name="Do C.B."/>
            <person name="Ebling H."/>
            <person name="Edwards K."/>
            <person name="Eickbush T."/>
            <person name="Evans J.D."/>
            <person name="Filipski A."/>
            <person name="Findeiss S."/>
            <person name="Freyhult E."/>
            <person name="Fulton L."/>
            <person name="Fulton R."/>
            <person name="Garcia A.C."/>
            <person name="Gardiner A."/>
            <person name="Garfield D.A."/>
            <person name="Garvin B.E."/>
            <person name="Gibson G."/>
            <person name="Gilbert D."/>
            <person name="Gnerre S."/>
            <person name="Godfrey J."/>
            <person name="Good R."/>
            <person name="Gotea V."/>
            <person name="Gravely B."/>
            <person name="Greenberg A.J."/>
            <person name="Griffiths-Jones S."/>
            <person name="Gross S."/>
            <person name="Guigo R."/>
            <person name="Gustafson E.A."/>
            <person name="Haerty W."/>
            <person name="Hahn M.W."/>
            <person name="Halligan D.L."/>
            <person name="Halpern A.L."/>
            <person name="Halter G.M."/>
            <person name="Han M.V."/>
            <person name="Heger A."/>
            <person name="Hillier L."/>
            <person name="Hinrichs A.S."/>
            <person name="Holmes I."/>
            <person name="Hoskins R.A."/>
            <person name="Hubisz M.J."/>
            <person name="Hultmark D."/>
            <person name="Huntley M.A."/>
            <person name="Jaffe D.B."/>
            <person name="Jagadeeshan S."/>
            <person name="Jeck W.R."/>
            <person name="Johnson J."/>
            <person name="Jones C.D."/>
            <person name="Jordan W.C."/>
            <person name="Karpen G.H."/>
            <person name="Kataoka E."/>
            <person name="Keightley P.D."/>
            <person name="Kheradpour P."/>
            <person name="Kirkness E.F."/>
            <person name="Koerich L.B."/>
            <person name="Kristiansen K."/>
            <person name="Kudrna D."/>
            <person name="Kulathinal R.J."/>
            <person name="Kumar S."/>
            <person name="Kwok R."/>
            <person name="Lander E."/>
            <person name="Langley C.H."/>
            <person name="Lapoint R."/>
            <person name="Lazzaro B.P."/>
            <person name="Lee S.J."/>
            <person name="Levesque L."/>
            <person name="Li R."/>
            <person name="Lin C.F."/>
            <person name="Lin M.F."/>
            <person name="Lindblad-Toh K."/>
            <person name="Llopart A."/>
            <person name="Long M."/>
            <person name="Low L."/>
            <person name="Lozovsky E."/>
            <person name="Lu J."/>
            <person name="Luo M."/>
            <person name="Machado C.A."/>
            <person name="Makalowski W."/>
            <person name="Marzo M."/>
            <person name="Matsuda M."/>
            <person name="Matzkin L."/>
            <person name="McAllister B."/>
            <person name="McBride C.S."/>
            <person name="McKernan B."/>
            <person name="McKernan K."/>
            <person name="Mendez-Lago M."/>
            <person name="Minx P."/>
            <person name="Mollenhauer M.U."/>
            <person name="Montooth K."/>
            <person name="Mount S.M."/>
            <person name="Mu X."/>
            <person name="Myers E."/>
            <person name="Negre B."/>
            <person name="Newfeld S."/>
            <person name="Nielsen R."/>
            <person name="Noor M.A."/>
            <person name="O'Grady P."/>
            <person name="Pachter L."/>
            <person name="Papaceit M."/>
            <person name="Parisi M.J."/>
            <person name="Parisi M."/>
            <person name="Parts L."/>
            <person name="Pedersen J.S."/>
            <person name="Pesole G."/>
            <person name="Phillippy A.M."/>
            <person name="Ponting C.P."/>
            <person name="Pop M."/>
            <person name="Porcelli D."/>
            <person name="Powell J.R."/>
            <person name="Prohaska S."/>
            <person name="Pruitt K."/>
            <person name="Puig M."/>
            <person name="Quesneville H."/>
            <person name="Ram K.R."/>
            <person name="Rand D."/>
            <person name="Rasmussen M.D."/>
            <person name="Reed L.K."/>
            <person name="Reenan R."/>
            <person name="Reily A."/>
            <person name="Remington K.A."/>
            <person name="Rieger T.T."/>
            <person name="Ritchie M.G."/>
            <person name="Robin C."/>
            <person name="Rogers Y.H."/>
            <person name="Rohde C."/>
            <person name="Rozas J."/>
            <person name="Rubenfield M.J."/>
            <person name="Ruiz A."/>
            <person name="Russo S."/>
            <person name="Salzberg S.L."/>
            <person name="Sanchez-Gracia A."/>
            <person name="Saranga D.J."/>
            <person name="Sato H."/>
            <person name="Schaeffer S.W."/>
            <person name="Schatz M.C."/>
            <person name="Schlenke T."/>
            <person name="Schwartz R."/>
            <person name="Segarra C."/>
            <person name="Singh R.S."/>
            <person name="Sirot L."/>
            <person name="Sirota M."/>
            <person name="Sisneros N.B."/>
            <person name="Smith C.D."/>
            <person name="Smith T.F."/>
            <person name="Spieth J."/>
            <person name="Stage D.E."/>
            <person name="Stark A."/>
            <person name="Stephan W."/>
            <person name="Strausberg R.L."/>
            <person name="Strempel S."/>
            <person name="Sturgill D."/>
            <person name="Sutton G."/>
            <person name="Sutton G.G."/>
            <person name="Tao W."/>
            <person name="Teichmann S."/>
            <person name="Tobari Y.N."/>
            <person name="Tomimura Y."/>
            <person name="Tsolas J.M."/>
            <person name="Valente V.L."/>
            <person name="Venter E."/>
            <person name="Venter J.C."/>
            <person name="Vicario S."/>
            <person name="Vieira F.G."/>
            <person name="Vilella A.J."/>
            <person name="Villasante A."/>
            <person name="Walenz B."/>
            <person name="Wang J."/>
            <person name="Wasserman M."/>
            <person name="Watts T."/>
            <person name="Wilson D."/>
            <person name="Wilson R.K."/>
            <person name="Wing R.A."/>
            <person name="Wolfner M.F."/>
            <person name="Wong A."/>
            <person name="Wong G.K."/>
            <person name="Wu C.I."/>
            <person name="Wu G."/>
            <person name="Yamamoto D."/>
            <person name="Yang H.P."/>
            <person name="Yang S.P."/>
            <person name="Yorke J.A."/>
            <person name="Yoshida K."/>
            <person name="Zdobnov E."/>
            <person name="Zhang P."/>
            <person name="Zhang Y."/>
            <person name="Zimin A.V."/>
            <person name="Baldwin J."/>
            <person name="Abdouelleil A."/>
            <person name="Abdulkadir J."/>
            <person name="Abebe A."/>
            <person name="Abera B."/>
            <person name="Abreu J."/>
            <person name="Acer S.C."/>
            <person name="Aftuck L."/>
            <person name="Alexander A."/>
            <person name="An P."/>
            <person name="Anderson E."/>
            <person name="Anderson S."/>
            <person name="Arachi H."/>
            <person name="Azer M."/>
            <person name="Bachantsang P."/>
            <person name="Barry A."/>
            <person name="Bayul T."/>
            <person name="Berlin A."/>
            <person name="Bessette D."/>
            <person name="Bloom T."/>
            <person name="Blye J."/>
            <person name="Boguslavskiy L."/>
            <person name="Bonnet C."/>
            <person name="Boukhgalter B."/>
            <person name="Bourzgui I."/>
            <person name="Brown A."/>
            <person name="Cahill P."/>
            <person name="Channer S."/>
            <person name="Cheshatsang Y."/>
            <person name="Chuda L."/>
            <person name="Citroen M."/>
            <person name="Collymore A."/>
            <person name="Cooke P."/>
            <person name="Costello M."/>
            <person name="D'Aco K."/>
            <person name="Daza R."/>
            <person name="De Haan G."/>
            <person name="DeGray S."/>
            <person name="DeMaso C."/>
            <person name="Dhargay N."/>
            <person name="Dooley K."/>
            <person name="Dooley E."/>
            <person name="Doricent M."/>
            <person name="Dorje P."/>
            <person name="Dorjee K."/>
            <person name="Dupes A."/>
            <person name="Elong R."/>
            <person name="Falk J."/>
            <person name="Farina A."/>
            <person name="Faro S."/>
            <person name="Ferguson D."/>
            <person name="Fisher S."/>
            <person name="Foley C.D."/>
            <person name="Franke A."/>
            <person name="Friedrich D."/>
            <person name="Gadbois L."/>
            <person name="Gearin G."/>
            <person name="Gearin C.R."/>
            <person name="Giannoukos G."/>
            <person name="Goode T."/>
            <person name="Graham J."/>
            <person name="Grandbois E."/>
            <person name="Grewal S."/>
            <person name="Gyaltsen K."/>
            <person name="Hafez N."/>
            <person name="Hagos B."/>
            <person name="Hall J."/>
            <person name="Henson C."/>
            <person name="Hollinger A."/>
            <person name="Honan T."/>
            <person name="Huard M.D."/>
            <person name="Hughes L."/>
            <person name="Hurhula B."/>
            <person name="Husby M.E."/>
            <person name="Kamat A."/>
            <person name="Kanga B."/>
            <person name="Kashin S."/>
            <person name="Khazanovich D."/>
            <person name="Kisner P."/>
            <person name="Lance K."/>
            <person name="Lara M."/>
            <person name="Lee W."/>
            <person name="Lennon N."/>
            <person name="Letendre F."/>
            <person name="LeVine R."/>
            <person name="Lipovsky A."/>
            <person name="Liu X."/>
            <person name="Liu J."/>
            <person name="Liu S."/>
            <person name="Lokyitsang T."/>
            <person name="Lokyitsang Y."/>
            <person name="Lubonja R."/>
            <person name="Lui A."/>
            <person name="MacDonald P."/>
            <person name="Magnisalis V."/>
            <person name="Maru K."/>
            <person name="Matthews C."/>
            <person name="McCusker W."/>
            <person name="McDonough S."/>
            <person name="Mehta T."/>
            <person name="Meldrim J."/>
            <person name="Meneus L."/>
            <person name="Mihai O."/>
            <person name="Mihalev A."/>
            <person name="Mihova T."/>
            <person name="Mittelman R."/>
            <person name="Mlenga V."/>
            <person name="Montmayeur A."/>
            <person name="Mulrain L."/>
            <person name="Navidi A."/>
            <person name="Naylor J."/>
            <person name="Negash T."/>
            <person name="Nguyen T."/>
            <person name="Nguyen N."/>
            <person name="Nicol R."/>
            <person name="Norbu C."/>
            <person name="Norbu N."/>
            <person name="Novod N."/>
            <person name="O'Neill B."/>
            <person name="Osman S."/>
            <person name="Markiewicz E."/>
            <person name="Oyono O.L."/>
            <person name="Patti C."/>
            <person name="Phunkhang P."/>
            <person name="Pierre F."/>
            <person name="Priest M."/>
            <person name="Raghuraman S."/>
            <person name="Rege F."/>
            <person name="Reyes R."/>
            <person name="Rise C."/>
            <person name="Rogov P."/>
            <person name="Ross K."/>
            <person name="Ryan E."/>
            <person name="Settipalli S."/>
            <person name="Shea T."/>
            <person name="Sherpa N."/>
            <person name="Shi L."/>
            <person name="Shih D."/>
            <person name="Sparrow T."/>
            <person name="Spaulding J."/>
            <person name="Stalker J."/>
            <person name="Stange-Thomann N."/>
            <person name="Stavropoulos S."/>
            <person name="Stone C."/>
            <person name="Strader C."/>
            <person name="Tesfaye S."/>
            <person name="Thomson T."/>
            <person name="Thoulutsang Y."/>
            <person name="Thoulutsang D."/>
            <person name="Topham K."/>
            <person name="Topping I."/>
            <person name="Tsamla T."/>
            <person name="Vassiliev H."/>
            <person name="Vo A."/>
            <person name="Wangchuk T."/>
            <person name="Wangdi T."/>
            <person name="Weiand M."/>
            <person name="Wilkinson J."/>
            <person name="Wilson A."/>
            <person name="Yadav S."/>
            <person name="Young G."/>
            <person name="Yu Q."/>
            <person name="Zembek L."/>
            <person name="Zhong D."/>
            <person name="Zimmer A."/>
            <person name="Zwirko Z."/>
            <person name="Jaffe D.B."/>
            <person name="Alvarez P."/>
            <person name="Brockman W."/>
            <person name="Butler J."/>
            <person name="Chin C."/>
            <person name="Gnerre S."/>
            <person name="Grabherr M."/>
            <person name="Kleber M."/>
            <person name="Mauceli E."/>
            <person name="MacCallum I."/>
        </authorList>
    </citation>
    <scope>NUCLEOTIDE SEQUENCE [LARGE SCALE GENOMIC DNA]</scope>
    <source>
        <strain evidence="4">Rob3c / Tucson 14021-0248.25</strain>
    </source>
</reference>
<dbReference type="PANTHER" id="PTHR21725:SF1">
    <property type="entry name" value="E3 UBIQUITIN-PROTEIN LIGASE UBR4"/>
    <property type="match status" value="1"/>
</dbReference>
<dbReference type="InterPro" id="IPR025704">
    <property type="entry name" value="E3_Ub_ligase_UBR4_C"/>
</dbReference>
<dbReference type="GO" id="GO:0008270">
    <property type="term" value="F:zinc ion binding"/>
    <property type="evidence" value="ECO:0007669"/>
    <property type="project" value="UniProtKB-KW"/>
</dbReference>
<keyword evidence="4" id="KW-1185">Reference proteome</keyword>
<proteinExistence type="inferred from homology"/>
<dbReference type="InterPro" id="IPR045189">
    <property type="entry name" value="UBR4-like"/>
</dbReference>
<name>B4HYE0_DROSE</name>
<dbReference type="GO" id="GO:0042066">
    <property type="term" value="P:perineurial glial growth"/>
    <property type="evidence" value="ECO:0007669"/>
    <property type="project" value="EnsemblMetazoa"/>
</dbReference>
<dbReference type="GO" id="GO:0043186">
    <property type="term" value="C:P granule"/>
    <property type="evidence" value="ECO:0007669"/>
    <property type="project" value="EnsemblMetazoa"/>
</dbReference>
<dbReference type="Proteomes" id="UP000001292">
    <property type="component" value="Unassembled WGS sequence"/>
</dbReference>
<evidence type="ECO:0000313" key="3">
    <source>
        <dbReference type="EMBL" id="EDW52070.1"/>
    </source>
</evidence>
<dbReference type="PANTHER" id="PTHR21725">
    <property type="entry name" value="E3 UBIQUITIN-PROTEIN LIGASE UBR4"/>
    <property type="match status" value="1"/>
</dbReference>
<sequence>MWALVDLIYDTLFKTVSTPKEEDWPISLFDYLRKNDEALLKSTDSILQTLTEEFLPCTSFAEFCDVAGLLHLIEHPDNFIEEILAALPSTSSSN</sequence>
<gene>
    <name evidence="3" type="primary">Dsec\GM13200</name>
    <name evidence="3" type="ORF">Dsec_GM13200</name>
</gene>
<dbReference type="GO" id="GO:2000020">
    <property type="term" value="P:positive regulation of male gonad development"/>
    <property type="evidence" value="ECO:0007669"/>
    <property type="project" value="EnsemblMetazoa"/>
</dbReference>
<dbReference type="STRING" id="7238.B4HYE0"/>
<accession>B4HYE0</accession>
<evidence type="ECO:0000259" key="2">
    <source>
        <dbReference type="Pfam" id="PF13764"/>
    </source>
</evidence>
<evidence type="ECO:0000256" key="1">
    <source>
        <dbReference type="PROSITE-ProRule" id="PRU01388"/>
    </source>
</evidence>
<dbReference type="Pfam" id="PF13764">
    <property type="entry name" value="E3_UbLigase_R4"/>
    <property type="match status" value="1"/>
</dbReference>
<keyword evidence="1" id="KW-0863">Zinc-finger</keyword>
<dbReference type="GO" id="GO:0007291">
    <property type="term" value="P:sperm individualization"/>
    <property type="evidence" value="ECO:0007669"/>
    <property type="project" value="EnsemblMetazoa"/>
</dbReference>
<dbReference type="AlphaFoldDB" id="B4HYE0"/>
<dbReference type="GO" id="GO:0032436">
    <property type="term" value="P:positive regulation of proteasomal ubiquitin-dependent protein catabolic process"/>
    <property type="evidence" value="ECO:0007669"/>
    <property type="project" value="EnsemblMetazoa"/>
</dbReference>
<feature type="domain" description="E3 ubiquitin ligase UBR4 C-terminal" evidence="2">
    <location>
        <begin position="1"/>
        <end position="68"/>
    </location>
</feature>
<keyword evidence="1" id="KW-0862">Zinc</keyword>
<dbReference type="GO" id="GO:0070373">
    <property type="term" value="P:negative regulation of ERK1 and ERK2 cascade"/>
    <property type="evidence" value="ECO:0007669"/>
    <property type="project" value="EnsemblMetazoa"/>
</dbReference>
<feature type="region of interest" description="UBR4 E3 catalytic module" evidence="1">
    <location>
        <begin position="1"/>
        <end position="87"/>
    </location>
</feature>
<evidence type="ECO:0000313" key="4">
    <source>
        <dbReference type="Proteomes" id="UP000001292"/>
    </source>
</evidence>
<keyword evidence="1" id="KW-0479">Metal-binding</keyword>
<comment type="similarity">
    <text evidence="1">Belongs to the UBR4 family.</text>
</comment>
<protein>
    <submittedName>
        <fullName evidence="3">GM13200</fullName>
    </submittedName>
</protein>